<feature type="coiled-coil region" evidence="1">
    <location>
        <begin position="428"/>
        <end position="455"/>
    </location>
</feature>
<organism evidence="3">
    <name type="scientific">Spironucleus salmonicida</name>
    <dbReference type="NCBI Taxonomy" id="348837"/>
    <lineage>
        <taxon>Eukaryota</taxon>
        <taxon>Metamonada</taxon>
        <taxon>Diplomonadida</taxon>
        <taxon>Hexamitidae</taxon>
        <taxon>Hexamitinae</taxon>
        <taxon>Spironucleus</taxon>
    </lineage>
</organism>
<sequence>MSKPTQYFLDKSEAIALKNTLQKHILDANIAYKQAKTQSFVSKTLQNLTPDVAVSNPYESTIINSEMEYSMQKLRKNQNLAQLQEVPIEIQQADAYIQKHSRAFNIVDNFSRKLGLESPKINLGEVQIAQKREAININGKIELKPTVFELPKTQNFVYSKDPNAYVRDQEDQLDLLDNRIPLRVVQVQEYQEAVKQKSLEKSKKVIETQGTRKTTIVTHKNYKQDHLDFAVNSTFLDKTSERMLKNVQKISNHQYFVDGKCRCACHKDENPSRRICDICLCKLQKDDSIELEVAQQVQSNNLLKNTNLPLYVSKTYNQNILNIDGRLTNNQVINLIHHQQSQMNPDEKILFIAKQQEFLADKTWSPKLRSDIAPKQKPQELEVKIQNAHLLSTDSALFNVDQMSLQGNIDMANKNMLEASKVLVTENINNIHQERRNLRSEEEVLRKKIQRVVDNKQILESRKTELSGVFKIVNESILKASQSPQEPYKHYIPPILRTIDNSQSLKIQDLNKKKQIKANYLKAGKRQEQYADLYQTPQIELQREDDNQQDFSGYQSMNFDDQIIIQSNGSLSQNQQQSSVSNSAHTSCQPSFVEQQFSSEQNDSIFLDSSTHQSQNMELDDTSTRPEQSQSVQETQKQEQSQSIRSSKQDTDLDSQQGNTNSEYESGYDTGYGSGYDSGYGSKTGYQSGPEHSQFSQNFSDATPQVKQNNQKLVPQKNSELPPYIPSNRADSPLKKGPKPKYMQPRTIDRVSKTKHDEVIDIKKLKEQEKFKLLVADPTLPQLTQKQFQKALSKAYTRLDNLNEYVELNIIYGDDKVNFNDYTNLRHKHVKSSMK</sequence>
<evidence type="ECO:0000313" key="5">
    <source>
        <dbReference type="Proteomes" id="UP000018208"/>
    </source>
</evidence>
<reference evidence="3 4" key="1">
    <citation type="journal article" date="2014" name="PLoS Genet.">
        <title>The Genome of Spironucleus salmonicida Highlights a Fish Pathogen Adapted to Fluctuating Environments.</title>
        <authorList>
            <person name="Xu F."/>
            <person name="Jerlstrom-Hultqvist J."/>
            <person name="Einarsson E."/>
            <person name="Astvaldsson A."/>
            <person name="Svard S.G."/>
            <person name="Andersson J.O."/>
        </authorList>
    </citation>
    <scope>NUCLEOTIDE SEQUENCE</scope>
    <source>
        <strain evidence="4">ATCC 50377</strain>
    </source>
</reference>
<feature type="region of interest" description="Disordered" evidence="2">
    <location>
        <begin position="713"/>
        <end position="752"/>
    </location>
</feature>
<dbReference type="Proteomes" id="UP000018208">
    <property type="component" value="Unassembled WGS sequence"/>
</dbReference>
<accession>V6LJK9</accession>
<feature type="region of interest" description="Disordered" evidence="2">
    <location>
        <begin position="570"/>
        <end position="589"/>
    </location>
</feature>
<evidence type="ECO:0000313" key="4">
    <source>
        <dbReference type="EMBL" id="KAH0577766.1"/>
    </source>
</evidence>
<reference evidence="4" key="2">
    <citation type="submission" date="2020-12" db="EMBL/GenBank/DDBJ databases">
        <title>New Spironucleus salmonicida genome in near-complete chromosomes.</title>
        <authorList>
            <person name="Xu F."/>
            <person name="Kurt Z."/>
            <person name="Jimenez-Gonzalez A."/>
            <person name="Astvaldsson A."/>
            <person name="Andersson J.O."/>
            <person name="Svard S.G."/>
        </authorList>
    </citation>
    <scope>NUCLEOTIDE SEQUENCE</scope>
    <source>
        <strain evidence="4">ATCC 50377</strain>
    </source>
</reference>
<gene>
    <name evidence="3" type="ORF">SS50377_16201</name>
    <name evidence="4" type="ORF">SS50377_21120</name>
</gene>
<protein>
    <submittedName>
        <fullName evidence="3">Uncharacterized protein</fullName>
    </submittedName>
</protein>
<feature type="compositionally biased region" description="Low complexity" evidence="2">
    <location>
        <begin position="570"/>
        <end position="583"/>
    </location>
</feature>
<dbReference type="AlphaFoldDB" id="V6LJK9"/>
<dbReference type="VEuPathDB" id="GiardiaDB:SS50377_21120"/>
<evidence type="ECO:0000256" key="2">
    <source>
        <dbReference type="SAM" id="MobiDB-lite"/>
    </source>
</evidence>
<keyword evidence="1" id="KW-0175">Coiled coil</keyword>
<dbReference type="EMBL" id="AUWU02000001">
    <property type="protein sequence ID" value="KAH0577766.1"/>
    <property type="molecule type" value="Genomic_DNA"/>
</dbReference>
<proteinExistence type="predicted"/>
<keyword evidence="5" id="KW-1185">Reference proteome</keyword>
<name>V6LJK9_9EUKA</name>
<dbReference type="EMBL" id="KI546130">
    <property type="protein sequence ID" value="EST43901.1"/>
    <property type="molecule type" value="Genomic_DNA"/>
</dbReference>
<feature type="compositionally biased region" description="Polar residues" evidence="2">
    <location>
        <begin position="625"/>
        <end position="646"/>
    </location>
</feature>
<evidence type="ECO:0000256" key="1">
    <source>
        <dbReference type="SAM" id="Coils"/>
    </source>
</evidence>
<evidence type="ECO:0000313" key="3">
    <source>
        <dbReference type="EMBL" id="EST43901.1"/>
    </source>
</evidence>
<feature type="region of interest" description="Disordered" evidence="2">
    <location>
        <begin position="611"/>
        <end position="698"/>
    </location>
</feature>